<evidence type="ECO:0000256" key="3">
    <source>
        <dbReference type="ARBA" id="ARBA00023163"/>
    </source>
</evidence>
<dbReference type="PROSITE" id="PS00356">
    <property type="entry name" value="HTH_LACI_1"/>
    <property type="match status" value="1"/>
</dbReference>
<gene>
    <name evidence="5" type="ORF">DSLASN_30350</name>
</gene>
<sequence>MSTIIDVARLAGVSTATVSRVINSPDSVREATRNKVLLAMKTCNYKYNALARGFVTKKSNTIGLIIPNINNPVFADSTLGVQEYAEEHNIKVVLGNSYYKYAQEENLVKVLRESQVDGLLITTTDLKGEVLKALVDDNFPFVLLFSTVKGGPISAVGIDNYRGGYIATDHLVSLGHRRIGMVAGNFSITDRSFHRWNGYRKCLRDNGIPYDKNLLVQTDHSLSGGRDSIKKLLELPSPPTAVFCSNDYIAFGAMKGAREAGLALPEDLSIVGFDDMQTASYMVPALTTIHQPAYEMGRRATELLMALMNTPGKPVQTMMDISLVIRESTTSAPDRA</sequence>
<dbReference type="CDD" id="cd06267">
    <property type="entry name" value="PBP1_LacI_sugar_binding-like"/>
    <property type="match status" value="1"/>
</dbReference>
<dbReference type="InterPro" id="IPR046335">
    <property type="entry name" value="LacI/GalR-like_sensor"/>
</dbReference>
<dbReference type="InterPro" id="IPR028082">
    <property type="entry name" value="Peripla_BP_I"/>
</dbReference>
<protein>
    <submittedName>
        <fullName evidence="5">LacI family transcriptional regulator</fullName>
    </submittedName>
</protein>
<dbReference type="PRINTS" id="PR00036">
    <property type="entry name" value="HTHLACI"/>
</dbReference>
<evidence type="ECO:0000313" key="6">
    <source>
        <dbReference type="Proteomes" id="UP001320148"/>
    </source>
</evidence>
<dbReference type="InterPro" id="IPR010982">
    <property type="entry name" value="Lambda_DNA-bd_dom_sf"/>
</dbReference>
<keyword evidence="3" id="KW-0804">Transcription</keyword>
<dbReference type="SUPFAM" id="SSF53822">
    <property type="entry name" value="Periplasmic binding protein-like I"/>
    <property type="match status" value="1"/>
</dbReference>
<keyword evidence="6" id="KW-1185">Reference proteome</keyword>
<dbReference type="Pfam" id="PF00356">
    <property type="entry name" value="LacI"/>
    <property type="match status" value="1"/>
</dbReference>
<dbReference type="Gene3D" id="3.40.50.2300">
    <property type="match status" value="2"/>
</dbReference>
<dbReference type="InterPro" id="IPR000843">
    <property type="entry name" value="HTH_LacI"/>
</dbReference>
<organism evidence="5 6">
    <name type="scientific">Desulfoluna limicola</name>
    <dbReference type="NCBI Taxonomy" id="2810562"/>
    <lineage>
        <taxon>Bacteria</taxon>
        <taxon>Pseudomonadati</taxon>
        <taxon>Thermodesulfobacteriota</taxon>
        <taxon>Desulfobacteria</taxon>
        <taxon>Desulfobacterales</taxon>
        <taxon>Desulfolunaceae</taxon>
        <taxon>Desulfoluna</taxon>
    </lineage>
</organism>
<dbReference type="SUPFAM" id="SSF47413">
    <property type="entry name" value="lambda repressor-like DNA-binding domains"/>
    <property type="match status" value="1"/>
</dbReference>
<dbReference type="PANTHER" id="PTHR30146">
    <property type="entry name" value="LACI-RELATED TRANSCRIPTIONAL REPRESSOR"/>
    <property type="match status" value="1"/>
</dbReference>
<reference evidence="5 6" key="1">
    <citation type="submission" date="2021-02" db="EMBL/GenBank/DDBJ databases">
        <title>Complete genome of Desulfoluna sp. strain ASN36.</title>
        <authorList>
            <person name="Takahashi A."/>
            <person name="Kojima H."/>
            <person name="Fukui M."/>
        </authorList>
    </citation>
    <scope>NUCLEOTIDE SEQUENCE [LARGE SCALE GENOMIC DNA]</scope>
    <source>
        <strain evidence="5 6">ASN36</strain>
    </source>
</reference>
<dbReference type="SMART" id="SM00354">
    <property type="entry name" value="HTH_LACI"/>
    <property type="match status" value="1"/>
</dbReference>
<name>A0ABN6F4S1_9BACT</name>
<dbReference type="Proteomes" id="UP001320148">
    <property type="component" value="Chromosome"/>
</dbReference>
<keyword evidence="1" id="KW-0805">Transcription regulation</keyword>
<evidence type="ECO:0000256" key="2">
    <source>
        <dbReference type="ARBA" id="ARBA00023125"/>
    </source>
</evidence>
<evidence type="ECO:0000313" key="5">
    <source>
        <dbReference type="EMBL" id="BCS97403.1"/>
    </source>
</evidence>
<accession>A0ABN6F4S1</accession>
<evidence type="ECO:0000259" key="4">
    <source>
        <dbReference type="PROSITE" id="PS50932"/>
    </source>
</evidence>
<dbReference type="Gene3D" id="1.10.260.40">
    <property type="entry name" value="lambda repressor-like DNA-binding domains"/>
    <property type="match status" value="1"/>
</dbReference>
<keyword evidence="2" id="KW-0238">DNA-binding</keyword>
<evidence type="ECO:0000256" key="1">
    <source>
        <dbReference type="ARBA" id="ARBA00023015"/>
    </source>
</evidence>
<dbReference type="Pfam" id="PF13377">
    <property type="entry name" value="Peripla_BP_3"/>
    <property type="match status" value="1"/>
</dbReference>
<dbReference type="EMBL" id="AP024488">
    <property type="protein sequence ID" value="BCS97403.1"/>
    <property type="molecule type" value="Genomic_DNA"/>
</dbReference>
<dbReference type="PANTHER" id="PTHR30146:SF109">
    <property type="entry name" value="HTH-TYPE TRANSCRIPTIONAL REGULATOR GALS"/>
    <property type="match status" value="1"/>
</dbReference>
<dbReference type="RefSeq" id="WP_236888829.1">
    <property type="nucleotide sequence ID" value="NZ_AP024488.1"/>
</dbReference>
<feature type="domain" description="HTH lacI-type" evidence="4">
    <location>
        <begin position="2"/>
        <end position="56"/>
    </location>
</feature>
<dbReference type="PROSITE" id="PS50932">
    <property type="entry name" value="HTH_LACI_2"/>
    <property type="match status" value="1"/>
</dbReference>
<proteinExistence type="predicted"/>
<dbReference type="CDD" id="cd01392">
    <property type="entry name" value="HTH_LacI"/>
    <property type="match status" value="1"/>
</dbReference>